<organism evidence="1 2">
    <name type="scientific">Dichomitus squalens</name>
    <dbReference type="NCBI Taxonomy" id="114155"/>
    <lineage>
        <taxon>Eukaryota</taxon>
        <taxon>Fungi</taxon>
        <taxon>Dikarya</taxon>
        <taxon>Basidiomycota</taxon>
        <taxon>Agaricomycotina</taxon>
        <taxon>Agaricomycetes</taxon>
        <taxon>Polyporales</taxon>
        <taxon>Polyporaceae</taxon>
        <taxon>Dichomitus</taxon>
    </lineage>
</organism>
<dbReference type="Proteomes" id="UP000292082">
    <property type="component" value="Unassembled WGS sequence"/>
</dbReference>
<gene>
    <name evidence="1" type="ORF">BD310DRAFT_180323</name>
</gene>
<protein>
    <submittedName>
        <fullName evidence="1">Uncharacterized protein</fullName>
    </submittedName>
</protein>
<proteinExistence type="predicted"/>
<evidence type="ECO:0000313" key="2">
    <source>
        <dbReference type="Proteomes" id="UP000292082"/>
    </source>
</evidence>
<evidence type="ECO:0000313" key="1">
    <source>
        <dbReference type="EMBL" id="TBU53117.1"/>
    </source>
</evidence>
<reference evidence="1 2" key="1">
    <citation type="submission" date="2019-01" db="EMBL/GenBank/DDBJ databases">
        <title>Draft genome sequences of three monokaryotic isolates of the white-rot basidiomycete fungus Dichomitus squalens.</title>
        <authorList>
            <consortium name="DOE Joint Genome Institute"/>
            <person name="Lopez S.C."/>
            <person name="Andreopoulos B."/>
            <person name="Pangilinan J."/>
            <person name="Lipzen A."/>
            <person name="Riley R."/>
            <person name="Ahrendt S."/>
            <person name="Ng V."/>
            <person name="Barry K."/>
            <person name="Daum C."/>
            <person name="Grigoriev I.V."/>
            <person name="Hilden K.S."/>
            <person name="Makela M.R."/>
            <person name="de Vries R.P."/>
        </authorList>
    </citation>
    <scope>NUCLEOTIDE SEQUENCE [LARGE SCALE GENOMIC DNA]</scope>
    <source>
        <strain evidence="1 2">CBS 464.89</strain>
    </source>
</reference>
<dbReference type="STRING" id="114155.A0A4Q9PHD9"/>
<name>A0A4Q9PHD9_9APHY</name>
<sequence length="127" mass="14571">MMVTMNKTLTVRRISWSHKARLAGAYPRRTIRRFFKSPETFRTYPESHGFLTLFVAFVAFSLILNDLGGTIWGWSDFESGVKICPQLTWSLYPVNVSTRFCILCSNALLHMYNVCNLYGRGAVYTVS</sequence>
<accession>A0A4Q9PHD9</accession>
<dbReference type="EMBL" id="ML145224">
    <property type="protein sequence ID" value="TBU53117.1"/>
    <property type="molecule type" value="Genomic_DNA"/>
</dbReference>
<dbReference type="AlphaFoldDB" id="A0A4Q9PHD9"/>
<keyword evidence="2" id="KW-1185">Reference proteome</keyword>